<feature type="signal peptide" evidence="16">
    <location>
        <begin position="1"/>
        <end position="27"/>
    </location>
</feature>
<dbReference type="SUPFAM" id="SSF51905">
    <property type="entry name" value="FAD/NAD(P)-binding domain"/>
    <property type="match status" value="1"/>
</dbReference>
<evidence type="ECO:0000256" key="4">
    <source>
        <dbReference type="ARBA" id="ARBA00011245"/>
    </source>
</evidence>
<evidence type="ECO:0000256" key="11">
    <source>
        <dbReference type="ARBA" id="ARBA00023239"/>
    </source>
</evidence>
<accession>A0AAD4ZKK9</accession>
<dbReference type="PANTHER" id="PTHR45968:SF23">
    <property type="entry name" value="GLUCOSE-METHANOL-CHOLINE OXIDOREDUCTASE N-TERMINAL DOMAIN-CONTAINING PROTEIN"/>
    <property type="match status" value="1"/>
</dbReference>
<feature type="domain" description="Glucose-methanol-choline oxidoreductase N-terminal" evidence="17">
    <location>
        <begin position="127"/>
        <end position="150"/>
    </location>
</feature>
<gene>
    <name evidence="18" type="ORF">L3X38_001823</name>
</gene>
<dbReference type="PIRSF" id="PIRSF000137">
    <property type="entry name" value="Alcohol_oxidase"/>
    <property type="match status" value="1"/>
</dbReference>
<dbReference type="EMBL" id="JAJFAZ020000001">
    <property type="protein sequence ID" value="KAI5348936.1"/>
    <property type="molecule type" value="Genomic_DNA"/>
</dbReference>
<keyword evidence="8 13" id="KW-0274">FAD</keyword>
<evidence type="ECO:0000256" key="10">
    <source>
        <dbReference type="ARBA" id="ARBA00023180"/>
    </source>
</evidence>
<proteinExistence type="inferred from homology"/>
<keyword evidence="10" id="KW-0325">Glycoprotein</keyword>
<evidence type="ECO:0000256" key="12">
    <source>
        <dbReference type="PIRSR" id="PIRSR000137-1"/>
    </source>
</evidence>
<evidence type="ECO:0000256" key="14">
    <source>
        <dbReference type="PIRSR" id="PIRSR000137-3"/>
    </source>
</evidence>
<evidence type="ECO:0000313" key="19">
    <source>
        <dbReference type="Proteomes" id="UP001054821"/>
    </source>
</evidence>
<evidence type="ECO:0000259" key="17">
    <source>
        <dbReference type="PROSITE" id="PS00623"/>
    </source>
</evidence>
<feature type="binding site" evidence="13">
    <location>
        <position position="244"/>
    </location>
    <ligand>
        <name>FAD</name>
        <dbReference type="ChEBI" id="CHEBI:57692"/>
    </ligand>
</feature>
<feature type="binding site" evidence="13">
    <location>
        <begin position="487"/>
        <end position="488"/>
    </location>
    <ligand>
        <name>FAD</name>
        <dbReference type="ChEBI" id="CHEBI:57692"/>
    </ligand>
</feature>
<evidence type="ECO:0000256" key="7">
    <source>
        <dbReference type="ARBA" id="ARBA00022729"/>
    </source>
</evidence>
<dbReference type="InterPro" id="IPR012132">
    <property type="entry name" value="GMC_OxRdtase"/>
</dbReference>
<dbReference type="EC" id="4.1.2.10" evidence="5"/>
<feature type="binding site" evidence="13">
    <location>
        <position position="486"/>
    </location>
    <ligand>
        <name>substrate</name>
    </ligand>
</feature>
<dbReference type="PANTHER" id="PTHR45968">
    <property type="entry name" value="OSJNBA0019K04.7 PROTEIN"/>
    <property type="match status" value="1"/>
</dbReference>
<evidence type="ECO:0000256" key="9">
    <source>
        <dbReference type="ARBA" id="ARBA00023157"/>
    </source>
</evidence>
<comment type="catalytic activity">
    <reaction evidence="1">
        <text>(R)-mandelonitrile = benzaldehyde + hydrogen cyanide</text>
        <dbReference type="Rhea" id="RHEA:18313"/>
        <dbReference type="ChEBI" id="CHEBI:17169"/>
        <dbReference type="ChEBI" id="CHEBI:18407"/>
        <dbReference type="ChEBI" id="CHEBI:18450"/>
        <dbReference type="EC" id="4.1.2.10"/>
    </reaction>
</comment>
<dbReference type="InterPro" id="IPR036188">
    <property type="entry name" value="FAD/NAD-bd_sf"/>
</dbReference>
<feature type="chain" id="PRO_5042066097" description="(R)-mandelonitrile lyase" evidence="16">
    <location>
        <begin position="28"/>
        <end position="546"/>
    </location>
</feature>
<dbReference type="Pfam" id="PF00732">
    <property type="entry name" value="GMC_oxred_N"/>
    <property type="match status" value="1"/>
</dbReference>
<evidence type="ECO:0000256" key="13">
    <source>
        <dbReference type="PIRSR" id="PIRSR000137-2"/>
    </source>
</evidence>
<comment type="similarity">
    <text evidence="3 15">Belongs to the GMC oxidoreductase family.</text>
</comment>
<feature type="binding site" evidence="13">
    <location>
        <begin position="82"/>
        <end position="83"/>
    </location>
    <ligand>
        <name>FAD</name>
        <dbReference type="ChEBI" id="CHEBI:57692"/>
    </ligand>
</feature>
<evidence type="ECO:0000256" key="2">
    <source>
        <dbReference type="ARBA" id="ARBA00001974"/>
    </source>
</evidence>
<comment type="cofactor">
    <cofactor evidence="2 13">
        <name>FAD</name>
        <dbReference type="ChEBI" id="CHEBI:57692"/>
    </cofactor>
</comment>
<feature type="binding site" evidence="13">
    <location>
        <position position="356"/>
    </location>
    <ligand>
        <name>substrate</name>
    </ligand>
</feature>
<protein>
    <recommendedName>
        <fullName evidence="5">(R)-mandelonitrile lyase</fullName>
        <ecNumber evidence="5">4.1.2.10</ecNumber>
    </recommendedName>
</protein>
<dbReference type="GO" id="GO:0016614">
    <property type="term" value="F:oxidoreductase activity, acting on CH-OH group of donors"/>
    <property type="evidence" value="ECO:0007669"/>
    <property type="project" value="InterPro"/>
</dbReference>
<feature type="active site" description="Proton donor" evidence="12">
    <location>
        <position position="488"/>
    </location>
</feature>
<keyword evidence="7 16" id="KW-0732">Signal</keyword>
<keyword evidence="6 15" id="KW-0285">Flavoprotein</keyword>
<dbReference type="Gene3D" id="3.50.50.60">
    <property type="entry name" value="FAD/NAD(P)-binding domain"/>
    <property type="match status" value="1"/>
</dbReference>
<dbReference type="GO" id="GO:0050660">
    <property type="term" value="F:flavin adenine dinucleotide binding"/>
    <property type="evidence" value="ECO:0007669"/>
    <property type="project" value="InterPro"/>
</dbReference>
<dbReference type="Proteomes" id="UP001054821">
    <property type="component" value="Chromosome 1"/>
</dbReference>
<dbReference type="AlphaFoldDB" id="A0AAD4ZKK9"/>
<feature type="binding site" evidence="13">
    <location>
        <begin position="63"/>
        <end position="64"/>
    </location>
    <ligand>
        <name>FAD</name>
        <dbReference type="ChEBI" id="CHEBI:57692"/>
    </ligand>
</feature>
<keyword evidence="19" id="KW-1185">Reference proteome</keyword>
<dbReference type="PROSITE" id="PS00623">
    <property type="entry name" value="GMC_OXRED_1"/>
    <property type="match status" value="1"/>
</dbReference>
<evidence type="ECO:0000256" key="15">
    <source>
        <dbReference type="RuleBase" id="RU003968"/>
    </source>
</evidence>
<reference evidence="18 19" key="1">
    <citation type="journal article" date="2022" name="G3 (Bethesda)">
        <title>Whole-genome sequence and methylome profiling of the almond [Prunus dulcis (Mill.) D.A. Webb] cultivar 'Nonpareil'.</title>
        <authorList>
            <person name="D'Amico-Willman K.M."/>
            <person name="Ouma W.Z."/>
            <person name="Meulia T."/>
            <person name="Sideli G.M."/>
            <person name="Gradziel T.M."/>
            <person name="Fresnedo-Ramirez J."/>
        </authorList>
    </citation>
    <scope>NUCLEOTIDE SEQUENCE [LARGE SCALE GENOMIC DNA]</scope>
    <source>
        <strain evidence="18">Clone GOH B32 T37-40</strain>
    </source>
</reference>
<comment type="caution">
    <text evidence="18">The sequence shown here is derived from an EMBL/GenBank/DDBJ whole genome shotgun (WGS) entry which is preliminary data.</text>
</comment>
<dbReference type="GO" id="GO:0046593">
    <property type="term" value="F:mandelonitrile lyase activity"/>
    <property type="evidence" value="ECO:0007669"/>
    <property type="project" value="UniProtKB-EC"/>
</dbReference>
<dbReference type="InterPro" id="IPR007867">
    <property type="entry name" value="GMC_OxRtase_C"/>
</dbReference>
<name>A0AAD4ZKK9_PRUDU</name>
<evidence type="ECO:0000256" key="16">
    <source>
        <dbReference type="SAM" id="SignalP"/>
    </source>
</evidence>
<evidence type="ECO:0000256" key="1">
    <source>
        <dbReference type="ARBA" id="ARBA00001147"/>
    </source>
</evidence>
<evidence type="ECO:0000256" key="8">
    <source>
        <dbReference type="ARBA" id="ARBA00022827"/>
    </source>
</evidence>
<feature type="active site" description="Proton acceptor" evidence="12">
    <location>
        <position position="526"/>
    </location>
</feature>
<comment type="subunit">
    <text evidence="4">Monomer.</text>
</comment>
<feature type="binding site" evidence="13">
    <location>
        <begin position="527"/>
        <end position="528"/>
    </location>
    <ligand>
        <name>FAD</name>
        <dbReference type="ChEBI" id="CHEBI:57692"/>
    </ligand>
</feature>
<feature type="binding site" evidence="13">
    <location>
        <position position="133"/>
    </location>
    <ligand>
        <name>FAD</name>
        <dbReference type="ChEBI" id="CHEBI:57692"/>
    </ligand>
</feature>
<feature type="disulfide bond" evidence="14">
    <location>
        <begin position="427"/>
        <end position="479"/>
    </location>
</feature>
<sequence length="546" mass="60670">MEKSTMSVIVLVLPLFVLHLQYSEVHSLSNNHPHDFSYLKFVYNASDPELEGTYDYIVVGGGTSGCSLAATLSEKYSVLVLERGALATEYPNLLTTDGFVYNLQQEDNGQTPVQRFVSGDGIDNVRGRVLGGTSMINAGVYARANISFYNQSGIDWDMDLVKKAYKWIEDTIVFRPKWQQWQDLVGHGLFQAGLSPHNRFSLNHKPGIRLTASTFDNQGTRHAADELLNNGNANNLRVGIHATVENIIFLTSRRGSSAVGVIYTDAKGQPHQAFVHTKGEVILSAGTIGSPQLLLLNGVGPESYLSSLKIKVNHDNPHVGQYVYDNPRNFVNILPPKPPKPSYVTELGITDDFYQCSISMSNYSTPPFSLFPSPSYPLPTSTFAHIVNKISGPLSYGYVTLRSSIDARVHPNVKFNYFSNPTDLAHCVSGMKNIGNFLRTNNLKPYRAYPHLPDIDGFNFFGKPLPKNQSDDASFEKFCRNTVASYWHYHGGCLVGKVVDDRLRVMGIDSLRVVDASTFPSMPASHPQGFYMMLGRYMGIKIMQDR</sequence>
<evidence type="ECO:0000256" key="5">
    <source>
        <dbReference type="ARBA" id="ARBA00013074"/>
    </source>
</evidence>
<evidence type="ECO:0000256" key="3">
    <source>
        <dbReference type="ARBA" id="ARBA00010790"/>
    </source>
</evidence>
<keyword evidence="11" id="KW-0456">Lyase</keyword>
<keyword evidence="9 14" id="KW-1015">Disulfide bond</keyword>
<dbReference type="InterPro" id="IPR051871">
    <property type="entry name" value="GMC_Oxidoreductase-Related"/>
</dbReference>
<feature type="binding site" evidence="13">
    <location>
        <begin position="137"/>
        <end position="140"/>
    </location>
    <ligand>
        <name>FAD</name>
        <dbReference type="ChEBI" id="CHEBI:57692"/>
    </ligand>
</feature>
<dbReference type="SUPFAM" id="SSF54373">
    <property type="entry name" value="FAD-linked reductases, C-terminal domain"/>
    <property type="match status" value="1"/>
</dbReference>
<dbReference type="Pfam" id="PF05199">
    <property type="entry name" value="GMC_oxred_C"/>
    <property type="match status" value="1"/>
</dbReference>
<evidence type="ECO:0000313" key="18">
    <source>
        <dbReference type="EMBL" id="KAI5348936.1"/>
    </source>
</evidence>
<feature type="binding site" evidence="13">
    <location>
        <position position="129"/>
    </location>
    <ligand>
        <name>FAD</name>
        <dbReference type="ChEBI" id="CHEBI:57692"/>
    </ligand>
</feature>
<organism evidence="18 19">
    <name type="scientific">Prunus dulcis</name>
    <name type="common">Almond</name>
    <name type="synonym">Amygdalus dulcis</name>
    <dbReference type="NCBI Taxonomy" id="3755"/>
    <lineage>
        <taxon>Eukaryota</taxon>
        <taxon>Viridiplantae</taxon>
        <taxon>Streptophyta</taxon>
        <taxon>Embryophyta</taxon>
        <taxon>Tracheophyta</taxon>
        <taxon>Spermatophyta</taxon>
        <taxon>Magnoliopsida</taxon>
        <taxon>eudicotyledons</taxon>
        <taxon>Gunneridae</taxon>
        <taxon>Pentapetalae</taxon>
        <taxon>rosids</taxon>
        <taxon>fabids</taxon>
        <taxon>Rosales</taxon>
        <taxon>Rosaceae</taxon>
        <taxon>Amygdaloideae</taxon>
        <taxon>Amygdaleae</taxon>
        <taxon>Prunus</taxon>
    </lineage>
</organism>
<dbReference type="InterPro" id="IPR000172">
    <property type="entry name" value="GMC_OxRdtase_N"/>
</dbReference>
<evidence type="ECO:0000256" key="6">
    <source>
        <dbReference type="ARBA" id="ARBA00022630"/>
    </source>
</evidence>
<dbReference type="Gene3D" id="3.30.410.40">
    <property type="match status" value="1"/>
</dbReference>